<reference evidence="2 3" key="1">
    <citation type="submission" date="2024-08" db="EMBL/GenBank/DDBJ databases">
        <authorList>
            <person name="Cucini C."/>
            <person name="Frati F."/>
        </authorList>
    </citation>
    <scope>NUCLEOTIDE SEQUENCE [LARGE SCALE GENOMIC DNA]</scope>
</reference>
<name>A0ABP1QLU3_9HEXA</name>
<feature type="transmembrane region" description="Helical" evidence="1">
    <location>
        <begin position="6"/>
        <end position="32"/>
    </location>
</feature>
<keyword evidence="1" id="KW-1133">Transmembrane helix</keyword>
<evidence type="ECO:0000313" key="2">
    <source>
        <dbReference type="EMBL" id="CAL8107978.1"/>
    </source>
</evidence>
<dbReference type="Proteomes" id="UP001642540">
    <property type="component" value="Unassembled WGS sequence"/>
</dbReference>
<keyword evidence="1" id="KW-0812">Transmembrane</keyword>
<proteinExistence type="predicted"/>
<accession>A0ABP1QLU3</accession>
<organism evidence="2 3">
    <name type="scientific">Orchesella dallaii</name>
    <dbReference type="NCBI Taxonomy" id="48710"/>
    <lineage>
        <taxon>Eukaryota</taxon>
        <taxon>Metazoa</taxon>
        <taxon>Ecdysozoa</taxon>
        <taxon>Arthropoda</taxon>
        <taxon>Hexapoda</taxon>
        <taxon>Collembola</taxon>
        <taxon>Entomobryomorpha</taxon>
        <taxon>Entomobryoidea</taxon>
        <taxon>Orchesellidae</taxon>
        <taxon>Orchesellinae</taxon>
        <taxon>Orchesella</taxon>
    </lineage>
</organism>
<gene>
    <name evidence="2" type="ORF">ODALV1_LOCUS12834</name>
</gene>
<evidence type="ECO:0000313" key="3">
    <source>
        <dbReference type="Proteomes" id="UP001642540"/>
    </source>
</evidence>
<sequence>MKTSTATYFAGAIFTTALFATFTSGIIGANAFSHSRSKRYLGSGTNPNNIGFTLGNQQLFPVNSGENDGWGNPIPTQQQLPTQNYQQPNNYGSQLNSFGGGNYQQTVDANNYGGTHQNNVGVGGIQNFAGARGEAQIQRILADARNSGGSHQTNAGIGGILAF</sequence>
<protein>
    <submittedName>
        <fullName evidence="2">Uncharacterized protein</fullName>
    </submittedName>
</protein>
<keyword evidence="3" id="KW-1185">Reference proteome</keyword>
<comment type="caution">
    <text evidence="2">The sequence shown here is derived from an EMBL/GenBank/DDBJ whole genome shotgun (WGS) entry which is preliminary data.</text>
</comment>
<keyword evidence="1" id="KW-0472">Membrane</keyword>
<dbReference type="EMBL" id="CAXLJM020000039">
    <property type="protein sequence ID" value="CAL8107978.1"/>
    <property type="molecule type" value="Genomic_DNA"/>
</dbReference>
<evidence type="ECO:0000256" key="1">
    <source>
        <dbReference type="SAM" id="Phobius"/>
    </source>
</evidence>